<dbReference type="PROSITE" id="PS50158">
    <property type="entry name" value="ZF_CCHC"/>
    <property type="match status" value="1"/>
</dbReference>
<evidence type="ECO:0000256" key="2">
    <source>
        <dbReference type="SAM" id="MobiDB-lite"/>
    </source>
</evidence>
<protein>
    <recommendedName>
        <fullName evidence="3">CCHC-type domain-containing protein</fullName>
    </recommendedName>
</protein>
<dbReference type="Proteomes" id="UP001168877">
    <property type="component" value="Unassembled WGS sequence"/>
</dbReference>
<dbReference type="PANTHER" id="PTHR31286">
    <property type="entry name" value="GLYCINE-RICH CELL WALL STRUCTURAL PROTEIN 1.8-LIKE"/>
    <property type="match status" value="1"/>
</dbReference>
<proteinExistence type="predicted"/>
<dbReference type="EMBL" id="JAUESC010000003">
    <property type="protein sequence ID" value="KAK0600182.1"/>
    <property type="molecule type" value="Genomic_DNA"/>
</dbReference>
<name>A0AA39T1T8_ACESA</name>
<comment type="caution">
    <text evidence="4">The sequence shown here is derived from an EMBL/GenBank/DDBJ whole genome shotgun (WGS) entry which is preliminary data.</text>
</comment>
<dbReference type="InterPro" id="IPR040256">
    <property type="entry name" value="At4g02000-like"/>
</dbReference>
<keyword evidence="1" id="KW-0862">Zinc</keyword>
<sequence length="301" mass="34011">MAGIFRFSAQSDAQNNEEIQEKPPDPNFSSKRPRSDEGGGSNILRKPVGESFKSKLLSASNPNQWQGFVSGRGKLKISEGDITISEGLNGPSMKLSEDLKNQLCKPWSNALILKVMGRNHTLNFMQAKLRQKWQLIGHWQLTDLEEGYFVVRFQMLADLEYVLTEGPRVISNQYLVVQKWRPNFIPGEDAIQKMPVWVRLSKLPMEWIEVELLRNIGGMLGNTIKVDPITESQARGRFARICVEIDITKPLQSSLNVEDQAVMVEYESLGLLCFKCGKVGHYKDTCREGLVPQSDQGRNAE</sequence>
<feature type="region of interest" description="Disordered" evidence="2">
    <location>
        <begin position="1"/>
        <end position="46"/>
    </location>
</feature>
<keyword evidence="5" id="KW-1185">Reference proteome</keyword>
<dbReference type="InterPro" id="IPR001878">
    <property type="entry name" value="Znf_CCHC"/>
</dbReference>
<feature type="domain" description="CCHC-type" evidence="3">
    <location>
        <begin position="273"/>
        <end position="288"/>
    </location>
</feature>
<dbReference type="SUPFAM" id="SSF57756">
    <property type="entry name" value="Retrovirus zinc finger-like domains"/>
    <property type="match status" value="1"/>
</dbReference>
<organism evidence="4 5">
    <name type="scientific">Acer saccharum</name>
    <name type="common">Sugar maple</name>
    <dbReference type="NCBI Taxonomy" id="4024"/>
    <lineage>
        <taxon>Eukaryota</taxon>
        <taxon>Viridiplantae</taxon>
        <taxon>Streptophyta</taxon>
        <taxon>Embryophyta</taxon>
        <taxon>Tracheophyta</taxon>
        <taxon>Spermatophyta</taxon>
        <taxon>Magnoliopsida</taxon>
        <taxon>eudicotyledons</taxon>
        <taxon>Gunneridae</taxon>
        <taxon>Pentapetalae</taxon>
        <taxon>rosids</taxon>
        <taxon>malvids</taxon>
        <taxon>Sapindales</taxon>
        <taxon>Sapindaceae</taxon>
        <taxon>Hippocastanoideae</taxon>
        <taxon>Acereae</taxon>
        <taxon>Acer</taxon>
    </lineage>
</organism>
<keyword evidence="1" id="KW-0863">Zinc-finger</keyword>
<dbReference type="AlphaFoldDB" id="A0AA39T1T8"/>
<dbReference type="Pfam" id="PF14111">
    <property type="entry name" value="DUF4283"/>
    <property type="match status" value="1"/>
</dbReference>
<dbReference type="SMART" id="SM00343">
    <property type="entry name" value="ZnF_C2HC"/>
    <property type="match status" value="1"/>
</dbReference>
<evidence type="ECO:0000313" key="4">
    <source>
        <dbReference type="EMBL" id="KAK0600182.1"/>
    </source>
</evidence>
<gene>
    <name evidence="4" type="ORF">LWI29_012555</name>
</gene>
<dbReference type="PANTHER" id="PTHR31286:SF99">
    <property type="entry name" value="DUF4283 DOMAIN-CONTAINING PROTEIN"/>
    <property type="match status" value="1"/>
</dbReference>
<reference evidence="4" key="2">
    <citation type="submission" date="2023-06" db="EMBL/GenBank/DDBJ databases">
        <authorList>
            <person name="Swenson N.G."/>
            <person name="Wegrzyn J.L."/>
            <person name="Mcevoy S.L."/>
        </authorList>
    </citation>
    <scope>NUCLEOTIDE SEQUENCE</scope>
    <source>
        <strain evidence="4">NS2018</strain>
        <tissue evidence="4">Leaf</tissue>
    </source>
</reference>
<feature type="compositionally biased region" description="Polar residues" evidence="2">
    <location>
        <begin position="8"/>
        <end position="17"/>
    </location>
</feature>
<accession>A0AA39T1T8</accession>
<keyword evidence="1" id="KW-0479">Metal-binding</keyword>
<reference evidence="4" key="1">
    <citation type="journal article" date="2022" name="Plant J.">
        <title>Strategies of tolerance reflected in two North American maple genomes.</title>
        <authorList>
            <person name="McEvoy S.L."/>
            <person name="Sezen U.U."/>
            <person name="Trouern-Trend A."/>
            <person name="McMahon S.M."/>
            <person name="Schaberg P.G."/>
            <person name="Yang J."/>
            <person name="Wegrzyn J.L."/>
            <person name="Swenson N.G."/>
        </authorList>
    </citation>
    <scope>NUCLEOTIDE SEQUENCE</scope>
    <source>
        <strain evidence="4">NS2018</strain>
    </source>
</reference>
<dbReference type="InterPro" id="IPR025836">
    <property type="entry name" value="Zn_knuckle_CX2CX4HX4C"/>
</dbReference>
<dbReference type="Pfam" id="PF14392">
    <property type="entry name" value="zf-CCHC_4"/>
    <property type="match status" value="1"/>
</dbReference>
<dbReference type="InterPro" id="IPR025558">
    <property type="entry name" value="DUF4283"/>
</dbReference>
<evidence type="ECO:0000256" key="1">
    <source>
        <dbReference type="PROSITE-ProRule" id="PRU00047"/>
    </source>
</evidence>
<dbReference type="InterPro" id="IPR036875">
    <property type="entry name" value="Znf_CCHC_sf"/>
</dbReference>
<evidence type="ECO:0000313" key="5">
    <source>
        <dbReference type="Proteomes" id="UP001168877"/>
    </source>
</evidence>
<dbReference type="GO" id="GO:0003676">
    <property type="term" value="F:nucleic acid binding"/>
    <property type="evidence" value="ECO:0007669"/>
    <property type="project" value="InterPro"/>
</dbReference>
<dbReference type="GO" id="GO:0008270">
    <property type="term" value="F:zinc ion binding"/>
    <property type="evidence" value="ECO:0007669"/>
    <property type="project" value="UniProtKB-KW"/>
</dbReference>
<evidence type="ECO:0000259" key="3">
    <source>
        <dbReference type="PROSITE" id="PS50158"/>
    </source>
</evidence>